<dbReference type="InterPro" id="IPR012334">
    <property type="entry name" value="Pectin_lyas_fold"/>
</dbReference>
<evidence type="ECO:0000256" key="2">
    <source>
        <dbReference type="SAM" id="Phobius"/>
    </source>
</evidence>
<feature type="region of interest" description="Disordered" evidence="1">
    <location>
        <begin position="1244"/>
        <end position="1267"/>
    </location>
</feature>
<gene>
    <name evidence="4" type="ORF">L0665_09435</name>
</gene>
<dbReference type="SUPFAM" id="SSF51126">
    <property type="entry name" value="Pectin lyase-like"/>
    <property type="match status" value="2"/>
</dbReference>
<feature type="transmembrane region" description="Helical" evidence="2">
    <location>
        <begin position="1277"/>
        <end position="1299"/>
    </location>
</feature>
<proteinExistence type="predicted"/>
<reference evidence="4" key="1">
    <citation type="submission" date="2022-01" db="EMBL/GenBank/DDBJ databases">
        <title>Draft genome of Methanogenium marinum DSM 15558.</title>
        <authorList>
            <person name="Chen S.-C."/>
            <person name="You Y.-T."/>
        </authorList>
    </citation>
    <scope>NUCLEOTIDE SEQUENCE</scope>
    <source>
        <strain evidence="4">DSM 15558</strain>
    </source>
</reference>
<evidence type="ECO:0000313" key="4">
    <source>
        <dbReference type="EMBL" id="MDE4908828.1"/>
    </source>
</evidence>
<evidence type="ECO:0000313" key="5">
    <source>
        <dbReference type="Proteomes" id="UP001143747"/>
    </source>
</evidence>
<dbReference type="Gene3D" id="2.60.40.1080">
    <property type="match status" value="1"/>
</dbReference>
<dbReference type="PANTHER" id="PTHR31707">
    <property type="entry name" value="PECTINESTERASE"/>
    <property type="match status" value="1"/>
</dbReference>
<dbReference type="EMBL" id="JAKELO010000002">
    <property type="protein sequence ID" value="MDE4908828.1"/>
    <property type="molecule type" value="Genomic_DNA"/>
</dbReference>
<comment type="caution">
    <text evidence="4">The sequence shown here is derived from an EMBL/GenBank/DDBJ whole genome shotgun (WGS) entry which is preliminary data.</text>
</comment>
<feature type="domain" description="Periplasmic copper-binding protein NosD beta helix" evidence="3">
    <location>
        <begin position="373"/>
        <end position="572"/>
    </location>
</feature>
<dbReference type="NCBIfam" id="TIGR04213">
    <property type="entry name" value="PGF_pre_PGF"/>
    <property type="match status" value="1"/>
</dbReference>
<dbReference type="Proteomes" id="UP001143747">
    <property type="component" value="Unassembled WGS sequence"/>
</dbReference>
<dbReference type="RefSeq" id="WP_274925439.1">
    <property type="nucleotide sequence ID" value="NZ_JAKELO010000002.1"/>
</dbReference>
<dbReference type="Gene3D" id="2.160.20.10">
    <property type="entry name" value="Single-stranded right-handed beta-helix, Pectin lyase-like"/>
    <property type="match status" value="2"/>
</dbReference>
<keyword evidence="2" id="KW-1133">Transmembrane helix</keyword>
<sequence length="1304" mass="138318">MAVILLVSLAIPFASAGSAALPDNNNLYLETVNTPRFDDQGDGTYWFWFPDDAGLNTLHITDDYADSYGQITTTAEMSGSFYVTDTGGMKYKDDIILLLAVNGSVNDNFSMNLACNGYQWTPNASPHTPPLESEATYVKGCLNADFTKDDFLVYDGKNVKQNWKIYNTSDYPLYYGQDVSDTDNAFKLMFIDLNAGVLNADSLGYSTLKNGGSVKVSYEFQNLDDCYAAFNVYAYSKHPEVGHPELDNTTQWTNRMNDESGRTVSGYSVWSLFAPQVTSIAVSPETAVIAPNSTLQLSAVGLDQGGNEIPGLTFEWKNDNPMAGWIDSDGLYTTTHLGISNITASCENVTGTSQVVVTPVVSPIYVAGDGSGDYETISEAVTYAHEGTEIIVRNGTYTECVDIPRSLSIHSENGPDLTTLNLSTLPVNTGGFVLNADCVNISGFTITGASGDGDSEGFAVNFNEASDSILFNCWIVGNTDGVFFNSGENNTVGKNVIDCPESDDHFALRIKKNSGSNTIYQNSFVSGGLKTASGSSGNLWNTLDIYQYSFFDGQTTYQGSSQTGNYWSAYTGVSGETPGIGAVAYEIPGVGTDNYPLVAPIGNYTFGSAIPAGDTFYVGAGEDFSTIQSAVDAANAGYTIIVKDGTYAESVTIDKALTVTSENGADAAIIQSVGNRGVLISADGVVLNGMTVTNTTDDSNSGAIYLSDASGCVITNNTAGGDGVGIVLNGNSDNNQISENTVSLNSNKKRLFSIKSAECENNRIYENVFAKGKTPKDEGIGNVFNTPDVVENYVYEGHQCTSFFGNYWVDADKTDSDINGIADSPYSDGVTDNYPLVSSNLSEYYQNGDYTGDIVENVPLTVPECTFTGVPGEQSVVVDNSTGHASIFGNSILLAENGFTIVINTVSPPGGNTTVITGVVDSVNIFITPVATQFDGLGAVQAFIGVDLTGLPAGSELDSIVNKSVSADDLTKFKEIAAVSGLNSRDIAYTLRVVKSAGFDDYVEGAAVLMEVNSRWVDSHGGPSHVEIIRISDSGAGQVLETSYTGPVDGMYTFIASSPNGLSLFGLSSVTTLATSGGGSSGGNSQIAVAAQSDVNAGENVVFSFDESAIYRITLVAKEDVKEIMLTAKKGAMPDSAEAPSGDVYQYVGITMYKADPAQIEKATIRFTVDSAAFADGYDPSMTKLLYYNEEDGVWTELSTVNNGEENGSFEFFADSAKLGNFAIVLHNYVSSEGALEIIDEPEEPAVTNTDAPVSSESSGVSDESTWNIPPTESGSLFSGMFSVIGAIGIVSLMSFAAYRRKNE</sequence>
<dbReference type="InterPro" id="IPR011050">
    <property type="entry name" value="Pectin_lyase_fold/virulence"/>
</dbReference>
<evidence type="ECO:0000256" key="1">
    <source>
        <dbReference type="SAM" id="MobiDB-lite"/>
    </source>
</evidence>
<dbReference type="NCBIfam" id="TIGR03804">
    <property type="entry name" value="para_beta_helix"/>
    <property type="match status" value="1"/>
</dbReference>
<keyword evidence="2" id="KW-0812">Transmembrane</keyword>
<keyword evidence="5" id="KW-1185">Reference proteome</keyword>
<dbReference type="Pfam" id="PF05048">
    <property type="entry name" value="NosD"/>
    <property type="match status" value="2"/>
</dbReference>
<accession>A0A9Q4KUX0</accession>
<dbReference type="InterPro" id="IPR026453">
    <property type="entry name" value="PGF_pre_PGF"/>
</dbReference>
<dbReference type="InterPro" id="IPR022441">
    <property type="entry name" value="Para_beta_helix_rpt-2"/>
</dbReference>
<keyword evidence="2" id="KW-0472">Membrane</keyword>
<protein>
    <submittedName>
        <fullName evidence="4">Pectinesterase family protein</fullName>
    </submittedName>
</protein>
<organism evidence="4 5">
    <name type="scientific">Methanogenium marinum</name>
    <dbReference type="NCBI Taxonomy" id="348610"/>
    <lineage>
        <taxon>Archaea</taxon>
        <taxon>Methanobacteriati</taxon>
        <taxon>Methanobacteriota</taxon>
        <taxon>Stenosarchaea group</taxon>
        <taxon>Methanomicrobia</taxon>
        <taxon>Methanomicrobiales</taxon>
        <taxon>Methanomicrobiaceae</taxon>
        <taxon>Methanogenium</taxon>
    </lineage>
</organism>
<feature type="domain" description="Periplasmic copper-binding protein NosD beta helix" evidence="3">
    <location>
        <begin position="676"/>
        <end position="811"/>
    </location>
</feature>
<name>A0A9Q4KUX0_9EURY</name>
<feature type="compositionally biased region" description="Low complexity" evidence="1">
    <location>
        <begin position="1254"/>
        <end position="1265"/>
    </location>
</feature>
<evidence type="ECO:0000259" key="3">
    <source>
        <dbReference type="Pfam" id="PF05048"/>
    </source>
</evidence>
<dbReference type="InterPro" id="IPR007742">
    <property type="entry name" value="NosD_dom"/>
</dbReference>